<evidence type="ECO:0000259" key="12">
    <source>
        <dbReference type="PROSITE" id="PS50003"/>
    </source>
</evidence>
<evidence type="ECO:0000256" key="3">
    <source>
        <dbReference type="ARBA" id="ARBA00022527"/>
    </source>
</evidence>
<reference evidence="15 16" key="1">
    <citation type="submission" date="2024-05" db="EMBL/GenBank/DDBJ databases">
        <title>Long read based assembly of the Candida bracarensis genome reveals expanded adhesin content.</title>
        <authorList>
            <person name="Marcet-Houben M."/>
            <person name="Ksiezopolska E."/>
            <person name="Gabaldon T."/>
        </authorList>
    </citation>
    <scope>NUCLEOTIDE SEQUENCE [LARGE SCALE GENOMIC DNA]</scope>
    <source>
        <strain evidence="15 16">CBM6</strain>
    </source>
</reference>
<evidence type="ECO:0000256" key="6">
    <source>
        <dbReference type="ARBA" id="ARBA00022777"/>
    </source>
</evidence>
<feature type="region of interest" description="Disordered" evidence="11">
    <location>
        <begin position="206"/>
        <end position="279"/>
    </location>
</feature>
<dbReference type="SMART" id="SM00220">
    <property type="entry name" value="S_TKc"/>
    <property type="match status" value="1"/>
</dbReference>
<dbReference type="InterPro" id="IPR000719">
    <property type="entry name" value="Prot_kinase_dom"/>
</dbReference>
<evidence type="ECO:0000259" key="13">
    <source>
        <dbReference type="PROSITE" id="PS50011"/>
    </source>
</evidence>
<dbReference type="PANTHER" id="PTHR45832:SF22">
    <property type="entry name" value="SERINE_THREONINE-PROTEIN KINASE SAMKA-RELATED"/>
    <property type="match status" value="1"/>
</dbReference>
<accession>A0ABR4NT74</accession>
<keyword evidence="5 10" id="KW-0547">Nucleotide-binding</keyword>
<dbReference type="InterPro" id="IPR011993">
    <property type="entry name" value="PH-like_dom_sf"/>
</dbReference>
<evidence type="ECO:0000256" key="10">
    <source>
        <dbReference type="PROSITE-ProRule" id="PRU10141"/>
    </source>
</evidence>
<dbReference type="InterPro" id="IPR036936">
    <property type="entry name" value="CRIB_dom_sf"/>
</dbReference>
<dbReference type="EC" id="2.7.11.1" evidence="2"/>
<proteinExistence type="inferred from homology"/>
<dbReference type="InterPro" id="IPR001849">
    <property type="entry name" value="PH_domain"/>
</dbReference>
<dbReference type="GO" id="GO:0016301">
    <property type="term" value="F:kinase activity"/>
    <property type="evidence" value="ECO:0007669"/>
    <property type="project" value="UniProtKB-KW"/>
</dbReference>
<dbReference type="Gene3D" id="3.90.810.10">
    <property type="entry name" value="CRIB domain"/>
    <property type="match status" value="1"/>
</dbReference>
<dbReference type="SMART" id="SM00233">
    <property type="entry name" value="PH"/>
    <property type="match status" value="1"/>
</dbReference>
<comment type="catalytic activity">
    <reaction evidence="9">
        <text>L-seryl-[protein] + ATP = O-phospho-L-seryl-[protein] + ADP + H(+)</text>
        <dbReference type="Rhea" id="RHEA:17989"/>
        <dbReference type="Rhea" id="RHEA-COMP:9863"/>
        <dbReference type="Rhea" id="RHEA-COMP:11604"/>
        <dbReference type="ChEBI" id="CHEBI:15378"/>
        <dbReference type="ChEBI" id="CHEBI:29999"/>
        <dbReference type="ChEBI" id="CHEBI:30616"/>
        <dbReference type="ChEBI" id="CHEBI:83421"/>
        <dbReference type="ChEBI" id="CHEBI:456216"/>
        <dbReference type="EC" id="2.7.11.1"/>
    </reaction>
</comment>
<evidence type="ECO:0000256" key="4">
    <source>
        <dbReference type="ARBA" id="ARBA00022679"/>
    </source>
</evidence>
<dbReference type="Gene3D" id="2.30.29.30">
    <property type="entry name" value="Pleckstrin-homology domain (PH domain)/Phosphotyrosine-binding domain (PTB)"/>
    <property type="match status" value="1"/>
</dbReference>
<dbReference type="PROSITE" id="PS50011">
    <property type="entry name" value="PROTEIN_KINASE_DOM"/>
    <property type="match status" value="1"/>
</dbReference>
<dbReference type="Pfam" id="PF00169">
    <property type="entry name" value="PH"/>
    <property type="match status" value="1"/>
</dbReference>
<dbReference type="PANTHER" id="PTHR45832">
    <property type="entry name" value="SERINE/THREONINE-PROTEIN KINASE SAMKA-RELATED-RELATED"/>
    <property type="match status" value="1"/>
</dbReference>
<dbReference type="SUPFAM" id="SSF50729">
    <property type="entry name" value="PH domain-like"/>
    <property type="match status" value="1"/>
</dbReference>
<dbReference type="InterPro" id="IPR051931">
    <property type="entry name" value="PAK3-like"/>
</dbReference>
<evidence type="ECO:0000313" key="16">
    <source>
        <dbReference type="Proteomes" id="UP001623330"/>
    </source>
</evidence>
<keyword evidence="4" id="KW-0808">Transferase</keyword>
<dbReference type="CDD" id="cd13279">
    <property type="entry name" value="PH_Cla4_Ste20"/>
    <property type="match status" value="1"/>
</dbReference>
<dbReference type="Pfam" id="PF00786">
    <property type="entry name" value="PBD"/>
    <property type="match status" value="1"/>
</dbReference>
<dbReference type="PROSITE" id="PS50003">
    <property type="entry name" value="PH_DOMAIN"/>
    <property type="match status" value="1"/>
</dbReference>
<comment type="similarity">
    <text evidence="1">Belongs to the protein kinase superfamily. STE Ser/Thr protein kinase family. STE20 subfamily.</text>
</comment>
<dbReference type="PROSITE" id="PS50108">
    <property type="entry name" value="CRIB"/>
    <property type="match status" value="1"/>
</dbReference>
<dbReference type="InterPro" id="IPR033923">
    <property type="entry name" value="PAK_BD"/>
</dbReference>
<evidence type="ECO:0000256" key="1">
    <source>
        <dbReference type="ARBA" id="ARBA00008874"/>
    </source>
</evidence>
<dbReference type="InterPro" id="IPR008271">
    <property type="entry name" value="Ser/Thr_kinase_AS"/>
</dbReference>
<evidence type="ECO:0000259" key="14">
    <source>
        <dbReference type="PROSITE" id="PS50108"/>
    </source>
</evidence>
<protein>
    <recommendedName>
        <fullName evidence="2">non-specific serine/threonine protein kinase</fullName>
        <ecNumber evidence="2">2.7.11.1</ecNumber>
    </recommendedName>
</protein>
<evidence type="ECO:0000256" key="8">
    <source>
        <dbReference type="ARBA" id="ARBA00047899"/>
    </source>
</evidence>
<dbReference type="SMART" id="SM00285">
    <property type="entry name" value="PBD"/>
    <property type="match status" value="1"/>
</dbReference>
<evidence type="ECO:0000256" key="11">
    <source>
        <dbReference type="SAM" id="MobiDB-lite"/>
    </source>
</evidence>
<comment type="caution">
    <text evidence="15">The sequence shown here is derived from an EMBL/GenBank/DDBJ whole genome shotgun (WGS) entry which is preliminary data.</text>
</comment>
<gene>
    <name evidence="15" type="ORF">RNJ44_00198</name>
</gene>
<dbReference type="SUPFAM" id="SSF56112">
    <property type="entry name" value="Protein kinase-like (PK-like)"/>
    <property type="match status" value="1"/>
</dbReference>
<keyword evidence="7 10" id="KW-0067">ATP-binding</keyword>
<evidence type="ECO:0000313" key="15">
    <source>
        <dbReference type="EMBL" id="KAL3231663.1"/>
    </source>
</evidence>
<name>A0ABR4NT74_9SACH</name>
<evidence type="ECO:0000256" key="7">
    <source>
        <dbReference type="ARBA" id="ARBA00022840"/>
    </source>
</evidence>
<evidence type="ECO:0000256" key="5">
    <source>
        <dbReference type="ARBA" id="ARBA00022741"/>
    </source>
</evidence>
<keyword evidence="16" id="KW-1185">Reference proteome</keyword>
<keyword evidence="6 15" id="KW-0418">Kinase</keyword>
<dbReference type="PROSITE" id="PS00108">
    <property type="entry name" value="PROTEIN_KINASE_ST"/>
    <property type="match status" value="1"/>
</dbReference>
<feature type="binding site" evidence="10">
    <location>
        <position position="389"/>
    </location>
    <ligand>
        <name>ATP</name>
        <dbReference type="ChEBI" id="CHEBI:30616"/>
    </ligand>
</feature>
<dbReference type="InterPro" id="IPR011009">
    <property type="entry name" value="Kinase-like_dom_sf"/>
</dbReference>
<dbReference type="Gene3D" id="1.10.510.10">
    <property type="entry name" value="Transferase(Phosphotransferase) domain 1"/>
    <property type="match status" value="1"/>
</dbReference>
<dbReference type="InterPro" id="IPR017441">
    <property type="entry name" value="Protein_kinase_ATP_BS"/>
</dbReference>
<evidence type="ECO:0000256" key="2">
    <source>
        <dbReference type="ARBA" id="ARBA00012513"/>
    </source>
</evidence>
<dbReference type="PROSITE" id="PS00107">
    <property type="entry name" value="PROTEIN_KINASE_ATP"/>
    <property type="match status" value="1"/>
</dbReference>
<keyword evidence="3" id="KW-0723">Serine/threonine-protein kinase</keyword>
<dbReference type="EMBL" id="JBEVYD010000006">
    <property type="protein sequence ID" value="KAL3231663.1"/>
    <property type="molecule type" value="Genomic_DNA"/>
</dbReference>
<sequence>MLKYVHSKDIRSRSPRREGWVSYKEDGLFSILWQKRYMVLNDYYIEFYKNEVSDIPLVTIPLTNVVCVSLNKMKTYCLEIVKVTNRNGAVNSSSTSLSTMGVQKSVFISLKSEQELHGWVDIIFSKCPLLSGVSSPTNFIHNVHVGFESDTGNFVGMPTEWEHILKHSQLSEKEFQKDTKTVMNVLKFYQEYNSGKVSTTITKQNTLPRRSNSMKRAKSILKPSSLVNRRSSLKKESRQQDQLSAQKLIPKRKAPVVPESNQEFRRGDGGHNYTNNEGKALCTSNKENNANEDDEYFINTNTAFTNGHKIRTRDSINGKSNITKDRPIVSKIHSEKSRSCMDLFKGLVKVDNIKNYYMINEEIGRGVSGTVFKSETICNISQNNHVAVKRIDLSKQPKVELIAREIQVMKQYKNKNIVNYIDGYLINGNELWVVMEFMQGGSLTSIIDFCHQRKTQCPVMPESQIAYLVREVSQGLKFLHDMSIIHRDIKSDNIMLDANGAVKLTDFGFCAKMSNDSDKRDTIVGTPYWMAPEIIKKKSYDTKVDIWSLGIMIIEMLEGEPPYINEDPLRALYLIASNGSPRLKDADSVSVVLKRLLGICLVVEVQYRASAAEITEHKFIEKACPVEEIIELVQESKTI</sequence>
<dbReference type="Pfam" id="PF00069">
    <property type="entry name" value="Pkinase"/>
    <property type="match status" value="1"/>
</dbReference>
<dbReference type="Proteomes" id="UP001623330">
    <property type="component" value="Unassembled WGS sequence"/>
</dbReference>
<dbReference type="Gene3D" id="3.30.200.20">
    <property type="entry name" value="Phosphorylase Kinase, domain 1"/>
    <property type="match status" value="1"/>
</dbReference>
<evidence type="ECO:0000256" key="9">
    <source>
        <dbReference type="ARBA" id="ARBA00048679"/>
    </source>
</evidence>
<dbReference type="InterPro" id="IPR000095">
    <property type="entry name" value="CRIB_dom"/>
</dbReference>
<dbReference type="CDD" id="cd01093">
    <property type="entry name" value="CRIB_PAK_like"/>
    <property type="match status" value="1"/>
</dbReference>
<organism evidence="15 16">
    <name type="scientific">Nakaseomyces bracarensis</name>
    <dbReference type="NCBI Taxonomy" id="273131"/>
    <lineage>
        <taxon>Eukaryota</taxon>
        <taxon>Fungi</taxon>
        <taxon>Dikarya</taxon>
        <taxon>Ascomycota</taxon>
        <taxon>Saccharomycotina</taxon>
        <taxon>Saccharomycetes</taxon>
        <taxon>Saccharomycetales</taxon>
        <taxon>Saccharomycetaceae</taxon>
        <taxon>Nakaseomyces</taxon>
    </lineage>
</organism>
<comment type="catalytic activity">
    <reaction evidence="8">
        <text>L-threonyl-[protein] + ATP = O-phospho-L-threonyl-[protein] + ADP + H(+)</text>
        <dbReference type="Rhea" id="RHEA:46608"/>
        <dbReference type="Rhea" id="RHEA-COMP:11060"/>
        <dbReference type="Rhea" id="RHEA-COMP:11605"/>
        <dbReference type="ChEBI" id="CHEBI:15378"/>
        <dbReference type="ChEBI" id="CHEBI:30013"/>
        <dbReference type="ChEBI" id="CHEBI:30616"/>
        <dbReference type="ChEBI" id="CHEBI:61977"/>
        <dbReference type="ChEBI" id="CHEBI:456216"/>
        <dbReference type="EC" id="2.7.11.1"/>
    </reaction>
</comment>
<feature type="domain" description="CRIB" evidence="14">
    <location>
        <begin position="133"/>
        <end position="146"/>
    </location>
</feature>
<feature type="domain" description="Protein kinase" evidence="13">
    <location>
        <begin position="357"/>
        <end position="620"/>
    </location>
</feature>
<feature type="domain" description="PH" evidence="12">
    <location>
        <begin position="14"/>
        <end position="128"/>
    </location>
</feature>